<evidence type="ECO:0000259" key="1">
    <source>
        <dbReference type="Pfam" id="PF13577"/>
    </source>
</evidence>
<dbReference type="CDD" id="cd00531">
    <property type="entry name" value="NTF2_like"/>
    <property type="match status" value="1"/>
</dbReference>
<evidence type="ECO:0000313" key="2">
    <source>
        <dbReference type="EMBL" id="ABB08505.1"/>
    </source>
</evidence>
<dbReference type="PATRIC" id="fig|482957.22.peg.1837"/>
<protein>
    <recommendedName>
        <fullName evidence="1">SnoaL-like domain-containing protein</fullName>
    </recommendedName>
</protein>
<organism evidence="2 3">
    <name type="scientific">Burkholderia lata (strain ATCC 17760 / DSM 23089 / LMG 22485 / NCIMB 9086 / R18194 / 383)</name>
    <dbReference type="NCBI Taxonomy" id="482957"/>
    <lineage>
        <taxon>Bacteria</taxon>
        <taxon>Pseudomonadati</taxon>
        <taxon>Pseudomonadota</taxon>
        <taxon>Betaproteobacteria</taxon>
        <taxon>Burkholderiales</taxon>
        <taxon>Burkholderiaceae</taxon>
        <taxon>Burkholderia</taxon>
        <taxon>Burkholderia cepacia complex</taxon>
    </lineage>
</organism>
<dbReference type="RefSeq" id="WP_011352063.1">
    <property type="nucleotide sequence ID" value="NC_007510.1"/>
</dbReference>
<dbReference type="EMBL" id="CP000151">
    <property type="protein sequence ID" value="ABB08505.1"/>
    <property type="molecule type" value="Genomic_DNA"/>
</dbReference>
<dbReference type="InterPro" id="IPR037401">
    <property type="entry name" value="SnoaL-like"/>
</dbReference>
<dbReference type="AlphaFoldDB" id="Q39GB1"/>
<evidence type="ECO:0000313" key="3">
    <source>
        <dbReference type="Proteomes" id="UP000002705"/>
    </source>
</evidence>
<proteinExistence type="predicted"/>
<gene>
    <name evidence="2" type="ordered locus">Bcep18194_A4910</name>
</gene>
<accession>Q39GB1</accession>
<dbReference type="KEGG" id="bur:Bcep18194_A4910"/>
<sequence>MDMQHYEARLDALESRFTLERLIAAYNHAFDSRDEALLRDLWHDDARLLLGDAFGNYTGIDAIVESAHKNWQQMPYMHHWMANPLIDVDGDRASGKVALDALVTHAELGPAQISGLYHDTFVRRNGRWAFTQRRFELHYLTPLPNWKPIAGSETASPQ</sequence>
<dbReference type="SUPFAM" id="SSF54427">
    <property type="entry name" value="NTF2-like"/>
    <property type="match status" value="1"/>
</dbReference>
<reference evidence="2" key="1">
    <citation type="submission" date="2009-01" db="EMBL/GenBank/DDBJ databases">
        <title>Complete sequence of chromosome 1 of Burkholderia sp. 383.</title>
        <authorList>
            <consortium name="US DOE Joint Genome Institute"/>
            <person name="Copeland A."/>
            <person name="Lucas S."/>
            <person name="Lapidus A."/>
            <person name="Barry K."/>
            <person name="Detter J.C."/>
            <person name="Glavina T."/>
            <person name="Hammon N."/>
            <person name="Israni S."/>
            <person name="Pitluck S."/>
            <person name="Chain P."/>
            <person name="Malfatti S."/>
            <person name="Shin M."/>
            <person name="Vergez L."/>
            <person name="Schmutz J."/>
            <person name="Larimer F."/>
            <person name="Land M."/>
            <person name="Kyrpides N."/>
            <person name="Lykidis A."/>
            <person name="Richardson P."/>
        </authorList>
    </citation>
    <scope>NUCLEOTIDE SEQUENCE</scope>
    <source>
        <strain evidence="2">383</strain>
    </source>
</reference>
<dbReference type="HOGENOM" id="CLU_106738_7_3_4"/>
<name>Q39GB1_BURL3</name>
<dbReference type="Pfam" id="PF13577">
    <property type="entry name" value="SnoaL_4"/>
    <property type="match status" value="1"/>
</dbReference>
<dbReference type="InterPro" id="IPR032710">
    <property type="entry name" value="NTF2-like_dom_sf"/>
</dbReference>
<dbReference type="Gene3D" id="3.10.450.50">
    <property type="match status" value="1"/>
</dbReference>
<dbReference type="GeneID" id="45094804"/>
<feature type="domain" description="SnoaL-like" evidence="1">
    <location>
        <begin position="12"/>
        <end position="134"/>
    </location>
</feature>
<dbReference type="Proteomes" id="UP000002705">
    <property type="component" value="Chromosome 1"/>
</dbReference>
<keyword evidence="3" id="KW-1185">Reference proteome</keyword>